<sequence>MNMSLNGVCLFPDMKDWLRSDFEEDPVVEPKPKSTAANASAAIRREKQLEAEAAAAIADSSSIIEKYKNDSNTTILIEDTLPIDDNEAVTEIKVESEDVSDAIQQLKMIDDNISDSYDDLSDLIEKM</sequence>
<name>A0A814Y678_ADIRI</name>
<comment type="caution">
    <text evidence="1">The sequence shown here is derived from an EMBL/GenBank/DDBJ whole genome shotgun (WGS) entry which is preliminary data.</text>
</comment>
<accession>A0A814Y678</accession>
<gene>
    <name evidence="1" type="ORF">EDS130_LOCUS26624</name>
</gene>
<protein>
    <submittedName>
        <fullName evidence="1">Uncharacterized protein</fullName>
    </submittedName>
</protein>
<proteinExistence type="predicted"/>
<organism evidence="1 2">
    <name type="scientific">Adineta ricciae</name>
    <name type="common">Rotifer</name>
    <dbReference type="NCBI Taxonomy" id="249248"/>
    <lineage>
        <taxon>Eukaryota</taxon>
        <taxon>Metazoa</taxon>
        <taxon>Spiralia</taxon>
        <taxon>Gnathifera</taxon>
        <taxon>Rotifera</taxon>
        <taxon>Eurotatoria</taxon>
        <taxon>Bdelloidea</taxon>
        <taxon>Adinetida</taxon>
        <taxon>Adinetidae</taxon>
        <taxon>Adineta</taxon>
    </lineage>
</organism>
<reference evidence="1" key="1">
    <citation type="submission" date="2021-02" db="EMBL/GenBank/DDBJ databases">
        <authorList>
            <person name="Nowell W R."/>
        </authorList>
    </citation>
    <scope>NUCLEOTIDE SEQUENCE</scope>
</reference>
<evidence type="ECO:0000313" key="2">
    <source>
        <dbReference type="Proteomes" id="UP000663852"/>
    </source>
</evidence>
<dbReference type="AlphaFoldDB" id="A0A814Y678"/>
<dbReference type="EMBL" id="CAJNOJ010000162">
    <property type="protein sequence ID" value="CAF1224943.1"/>
    <property type="molecule type" value="Genomic_DNA"/>
</dbReference>
<dbReference type="OrthoDB" id="10575476at2759"/>
<evidence type="ECO:0000313" key="1">
    <source>
        <dbReference type="EMBL" id="CAF1224943.1"/>
    </source>
</evidence>
<dbReference type="Proteomes" id="UP000663852">
    <property type="component" value="Unassembled WGS sequence"/>
</dbReference>